<evidence type="ECO:0000259" key="5">
    <source>
        <dbReference type="Pfam" id="PF12255"/>
    </source>
</evidence>
<dbReference type="Pfam" id="PF03534">
    <property type="entry name" value="SpvB"/>
    <property type="match status" value="1"/>
</dbReference>
<dbReference type="InterPro" id="IPR022045">
    <property type="entry name" value="TcdB_toxin_mid/N"/>
</dbReference>
<dbReference type="InterPro" id="IPR028994">
    <property type="entry name" value="Integrin_alpha_N"/>
</dbReference>
<protein>
    <submittedName>
        <fullName evidence="7">Toxin</fullName>
    </submittedName>
</protein>
<evidence type="ECO:0000313" key="7">
    <source>
        <dbReference type="EMBL" id="MBI6626089.1"/>
    </source>
</evidence>
<feature type="domain" description="Insecticide toxin TcdB middle/C-terminal" evidence="5">
    <location>
        <begin position="864"/>
        <end position="1010"/>
    </location>
</feature>
<feature type="region of interest" description="Disordered" evidence="4">
    <location>
        <begin position="1"/>
        <end position="27"/>
    </location>
</feature>
<comment type="subcellular location">
    <subcellularLocation>
        <location evidence="1">Secreted</location>
    </subcellularLocation>
</comment>
<keyword evidence="2" id="KW-0964">Secreted</keyword>
<dbReference type="InterPro" id="IPR003284">
    <property type="entry name" value="Sal_SpvB"/>
</dbReference>
<dbReference type="Pfam" id="PF12256">
    <property type="entry name" value="TcdB_toxin_midN"/>
    <property type="match status" value="1"/>
</dbReference>
<evidence type="ECO:0000256" key="2">
    <source>
        <dbReference type="ARBA" id="ARBA00022525"/>
    </source>
</evidence>
<organism evidence="7 8">
    <name type="scientific">Pseudomonas rhodesiae</name>
    <dbReference type="NCBI Taxonomy" id="76760"/>
    <lineage>
        <taxon>Bacteria</taxon>
        <taxon>Pseudomonadati</taxon>
        <taxon>Pseudomonadota</taxon>
        <taxon>Gammaproteobacteria</taxon>
        <taxon>Pseudomonadales</taxon>
        <taxon>Pseudomonadaceae</taxon>
        <taxon>Pseudomonas</taxon>
    </lineage>
</organism>
<keyword evidence="3" id="KW-0843">Virulence</keyword>
<reference evidence="7" key="1">
    <citation type="submission" date="2020-12" db="EMBL/GenBank/DDBJ databases">
        <title>Comparative genomic insights into the epidemiology and virulence of plant pathogenic Pseudomonads from Turkey.</title>
        <authorList>
            <person name="Dillon M."/>
            <person name="Ruiz-Bedoya T."/>
            <person name="Bendalovic-Torma C."/>
            <person name="Guttman K.M."/>
            <person name="Kwak H."/>
            <person name="Middleton M.A."/>
            <person name="Wang P.W."/>
            <person name="Horuz S."/>
            <person name="Aysan Y."/>
            <person name="Guttman D.S."/>
        </authorList>
    </citation>
    <scope>NUCLEOTIDE SEQUENCE</scope>
    <source>
        <strain evidence="7">S5_IA_3a</strain>
    </source>
</reference>
<sequence length="1494" mass="167561">MSTPANPSPIQLPTLPNSGTPPGAAKGWAPVGADGVARLEIALPISPGRGYAPALALTYRSNAGNSAFGFGWDVNVAAVTRCTRRAVPSYTEADTLLGPDAQAWMPECDANGTPVQTQRDTFNQQALGTTYTVTRHFPRVESDFARIEHWHSALDPAGFWRVQASDGTQHLYGKTLAARIADPEHPTHVAQWLLEESLNAHGEHIGYRYQAETDTRTFPHDSRAQRYLYSVYYGNVSAREKATPYLFKTDDLSRQAWHFHLIFDYGQRSAAFDQVPTYAPTTDWAVRQDPFSRYAYGFEQRTLRLCRQILMFHAFPDEPGMGPDPVLVKRLLLEHHVGRNGLTQLMATHEQAVDAHGTLSYQPPQEYLYQSVALKLDSTRYRPFEAFPGHGYQLLDLYGEGVPGLVYRTDHAWYYRAPVRAVDAADADAVGYGPAQTLPVKPEIGPSRPRVQALLDVDGDGRPEWVTAQPGMRGFFRLDPHPDEARFIPFEALPVELLHRDAVFADLMGSGLADLALVGPRSVRLYAHQQAKGFAAGIEVAHVVEDDDLPSLSPSPSDWVGFSDVLGSGQPHLVRIRHDEIKCWPNLGRGRFGKGRVLATLPFRHSAFNPANVLLADLDGCGASDLLYLTPDAVRIYLNRSGNGFAATPLLLPWPAGVQHDERCQVSLADVRGQGFVSLVISVMHPRPRHWIYDFFDAKPGLLRYTCNNLGTVAQVRYRSSAQEWLDEKKELKDAGTRPVSRLPFTLDVVKQHMQHDEITGNTLTQHLSYRQAYYAADERAFHGFGLVLQRDSDLPVGGLLSKRWFHTGQALDMPRDGYSTHDPDEITLGPTLLGQPTTPNTAQPTDHRDRLITAPTLQERREAAYALRGLPLREELFALDAADGVPFSVQQHRYLVRRLAPAHGAQPWARLLPLRLENVECRYEQVRDDPVCQHQLNLRWDAYGCPVHSVTVHHARRKTADDTPPAHLTDPHAQQWWRDTHDSAQQRYYLSETLSQWIHHDQPDQWRLALPYRHRTNTWTLPKGEAAHGLTDAAVRYERFIDRHSGPLGPQAPRELSGLSVQHYREPGGKGKTLAPGVATFQALSDYLETAELDPQALAAYRQIPSLPGQPTWDTDSQLQDLGYQPMAVFFFANAAEQSAPPRLWSVRRQFPRYLSAKRFYRLRSWRLTEDAGETTLDYDPYWCHVNQITQADGCVTQATYDYRLLLPVKVVDPNGTQQEVRYDGFARVMVSSIHGQEAGKAVGFASLSSLGHTQALPMAQVIQKPETLLGGAASAWVYAPFSWMGTVAQADLRPSWVSQNYLLPGGQIRATARLRLKKIGAAASQEQQALYRLINQAQREPVHCLMLQADRYPDDQARQIHQRLTHWDGWGRALQSKQKTEPGLAHAVAADGTLIAENQRLQQVSADPRWRVSERVEYNPRGLPIRVYRPYFADRPGFIDDASLRSFGVCDQHVYDATGRLVRTLNANGSLTRSSYWAWYTVSEDENDTAEP</sequence>
<dbReference type="Pfam" id="PF12255">
    <property type="entry name" value="TcdB_toxin_midC"/>
    <property type="match status" value="1"/>
</dbReference>
<proteinExistence type="predicted"/>
<dbReference type="GO" id="GO:0005576">
    <property type="term" value="C:extracellular region"/>
    <property type="evidence" value="ECO:0007669"/>
    <property type="project" value="UniProtKB-SubCell"/>
</dbReference>
<evidence type="ECO:0000313" key="8">
    <source>
        <dbReference type="Proteomes" id="UP000645865"/>
    </source>
</evidence>
<evidence type="ECO:0000256" key="3">
    <source>
        <dbReference type="ARBA" id="ARBA00023026"/>
    </source>
</evidence>
<name>A0A8I1JFJ3_9PSED</name>
<comment type="caution">
    <text evidence="7">The sequence shown here is derived from an EMBL/GenBank/DDBJ whole genome shotgun (WGS) entry which is preliminary data.</text>
</comment>
<dbReference type="PRINTS" id="PR01341">
    <property type="entry name" value="SALSPVBPROT"/>
</dbReference>
<dbReference type="Proteomes" id="UP000645865">
    <property type="component" value="Unassembled WGS sequence"/>
</dbReference>
<evidence type="ECO:0000256" key="1">
    <source>
        <dbReference type="ARBA" id="ARBA00004613"/>
    </source>
</evidence>
<evidence type="ECO:0000256" key="4">
    <source>
        <dbReference type="SAM" id="MobiDB-lite"/>
    </source>
</evidence>
<feature type="compositionally biased region" description="Polar residues" evidence="4">
    <location>
        <begin position="1"/>
        <end position="20"/>
    </location>
</feature>
<dbReference type="EMBL" id="JAEILH010000032">
    <property type="protein sequence ID" value="MBI6626089.1"/>
    <property type="molecule type" value="Genomic_DNA"/>
</dbReference>
<dbReference type="GO" id="GO:0005737">
    <property type="term" value="C:cytoplasm"/>
    <property type="evidence" value="ECO:0007669"/>
    <property type="project" value="InterPro"/>
</dbReference>
<evidence type="ECO:0000259" key="6">
    <source>
        <dbReference type="Pfam" id="PF12256"/>
    </source>
</evidence>
<feature type="domain" description="Insecticide toxin TcdB middle/N-terminal" evidence="6">
    <location>
        <begin position="661"/>
        <end position="794"/>
    </location>
</feature>
<dbReference type="SUPFAM" id="SSF69318">
    <property type="entry name" value="Integrin alpha N-terminal domain"/>
    <property type="match status" value="1"/>
</dbReference>
<dbReference type="InterPro" id="IPR022044">
    <property type="entry name" value="TcdB_toxin_mid/C"/>
</dbReference>
<gene>
    <name evidence="7" type="ORF">YA0853_20755</name>
</gene>
<dbReference type="RefSeq" id="WP_184315676.1">
    <property type="nucleotide sequence ID" value="NZ_JAEILH010000032.1"/>
</dbReference>
<accession>A0A8I1JFJ3</accession>